<dbReference type="Proteomes" id="UP001237642">
    <property type="component" value="Unassembled WGS sequence"/>
</dbReference>
<dbReference type="InterPro" id="IPR035595">
    <property type="entry name" value="UDP_glycos_trans_CS"/>
</dbReference>
<keyword evidence="3 6" id="KW-0328">Glycosyltransferase</keyword>
<dbReference type="Pfam" id="PF00201">
    <property type="entry name" value="UDPGT"/>
    <property type="match status" value="1"/>
</dbReference>
<dbReference type="EMBL" id="JAUIZM010000010">
    <property type="protein sequence ID" value="KAK1359539.1"/>
    <property type="molecule type" value="Genomic_DNA"/>
</dbReference>
<dbReference type="PANTHER" id="PTHR48048:SF76">
    <property type="entry name" value="UDP-GLYCOSYLTRANSFERASE 708D1-LIKE"/>
    <property type="match status" value="1"/>
</dbReference>
<comment type="caution">
    <text evidence="8">The sequence shown here is derived from an EMBL/GenBank/DDBJ whole genome shotgun (WGS) entry which is preliminary data.</text>
</comment>
<evidence type="ECO:0000256" key="4">
    <source>
        <dbReference type="ARBA" id="ARBA00022679"/>
    </source>
</evidence>
<organism evidence="8 9">
    <name type="scientific">Heracleum sosnowskyi</name>
    <dbReference type="NCBI Taxonomy" id="360622"/>
    <lineage>
        <taxon>Eukaryota</taxon>
        <taxon>Viridiplantae</taxon>
        <taxon>Streptophyta</taxon>
        <taxon>Embryophyta</taxon>
        <taxon>Tracheophyta</taxon>
        <taxon>Spermatophyta</taxon>
        <taxon>Magnoliopsida</taxon>
        <taxon>eudicotyledons</taxon>
        <taxon>Gunneridae</taxon>
        <taxon>Pentapetalae</taxon>
        <taxon>asterids</taxon>
        <taxon>campanulids</taxon>
        <taxon>Apiales</taxon>
        <taxon>Apiaceae</taxon>
        <taxon>Apioideae</taxon>
        <taxon>apioid superclade</taxon>
        <taxon>Tordylieae</taxon>
        <taxon>Tordyliinae</taxon>
        <taxon>Heracleum</taxon>
    </lineage>
</organism>
<evidence type="ECO:0000256" key="2">
    <source>
        <dbReference type="ARBA" id="ARBA00009995"/>
    </source>
</evidence>
<dbReference type="GO" id="GO:0008299">
    <property type="term" value="P:isoprenoid biosynthetic process"/>
    <property type="evidence" value="ECO:0007669"/>
    <property type="project" value="UniProtKB-KW"/>
</dbReference>
<reference evidence="8" key="1">
    <citation type="submission" date="2023-02" db="EMBL/GenBank/DDBJ databases">
        <title>Genome of toxic invasive species Heracleum sosnowskyi carries increased number of genes despite the absence of recent whole-genome duplications.</title>
        <authorList>
            <person name="Schelkunov M."/>
            <person name="Shtratnikova V."/>
            <person name="Makarenko M."/>
            <person name="Klepikova A."/>
            <person name="Omelchenko D."/>
            <person name="Novikova G."/>
            <person name="Obukhova E."/>
            <person name="Bogdanov V."/>
            <person name="Penin A."/>
            <person name="Logacheva M."/>
        </authorList>
    </citation>
    <scope>NUCLEOTIDE SEQUENCE</scope>
    <source>
        <strain evidence="8">Hsosn_3</strain>
        <tissue evidence="8">Leaf</tissue>
    </source>
</reference>
<evidence type="ECO:0000256" key="7">
    <source>
        <dbReference type="RuleBase" id="RU362057"/>
    </source>
</evidence>
<evidence type="ECO:0000313" key="9">
    <source>
        <dbReference type="Proteomes" id="UP001237642"/>
    </source>
</evidence>
<keyword evidence="9" id="KW-1185">Reference proteome</keyword>
<dbReference type="InterPro" id="IPR050481">
    <property type="entry name" value="UDP-glycosyltransf_plant"/>
</dbReference>
<protein>
    <recommendedName>
        <fullName evidence="7">Glycosyltransferase</fullName>
        <ecNumber evidence="7">2.4.1.-</ecNumber>
    </recommendedName>
</protein>
<dbReference type="GO" id="GO:0035251">
    <property type="term" value="F:UDP-glucosyltransferase activity"/>
    <property type="evidence" value="ECO:0007669"/>
    <property type="project" value="InterPro"/>
</dbReference>
<comment type="pathway">
    <text evidence="1">Secondary metabolite biosynthesis; terpenoid biosynthesis.</text>
</comment>
<accession>A0AAD8M4R4</accession>
<dbReference type="CDD" id="cd03784">
    <property type="entry name" value="GT1_Gtf-like"/>
    <property type="match status" value="1"/>
</dbReference>
<dbReference type="InterPro" id="IPR002213">
    <property type="entry name" value="UDP_glucos_trans"/>
</dbReference>
<dbReference type="PANTHER" id="PTHR48048">
    <property type="entry name" value="GLYCOSYLTRANSFERASE"/>
    <property type="match status" value="1"/>
</dbReference>
<dbReference type="AlphaFoldDB" id="A0AAD8M4R4"/>
<dbReference type="SUPFAM" id="SSF53756">
    <property type="entry name" value="UDP-Glycosyltransferase/glycogen phosphorylase"/>
    <property type="match status" value="1"/>
</dbReference>
<evidence type="ECO:0000256" key="5">
    <source>
        <dbReference type="ARBA" id="ARBA00023229"/>
    </source>
</evidence>
<evidence type="ECO:0000256" key="6">
    <source>
        <dbReference type="RuleBase" id="RU003718"/>
    </source>
</evidence>
<dbReference type="EC" id="2.4.1.-" evidence="7"/>
<gene>
    <name evidence="8" type="ORF">POM88_044013</name>
</gene>
<dbReference type="Gene3D" id="3.40.50.2000">
    <property type="entry name" value="Glycogen Phosphorylase B"/>
    <property type="match status" value="2"/>
</dbReference>
<evidence type="ECO:0000313" key="8">
    <source>
        <dbReference type="EMBL" id="KAK1359539.1"/>
    </source>
</evidence>
<evidence type="ECO:0000256" key="1">
    <source>
        <dbReference type="ARBA" id="ARBA00004721"/>
    </source>
</evidence>
<sequence length="463" mass="50900">MSSNSSQPLQPHIALFPTAGMGHLTPFLRVAAMLASYNVTVTLITPQPTLSAAESDTIASFFAIHPQINRLDFHIIPYNSPTPDDPFFSHWEATNRSLHLLHPLISSLSPPLTAIFSDFALATNMIPIADRLQIPTFILFTTSARFLSLMAYYPFLTSPEISNADANHIPIPGLANIQKSSIPPPLLHPGKSLFTSTLASNILSFSKVEGILLNSFEYFESETITAFNNGQVQSGFPPILPIGPIAPTGLVQGDHPLPWLNEQPAKSVVYISFGSRTSMSKDQIRALGDGLDRSGHRFLWVLKGNKVDKEDKEGLEELLSESFLERTKNKGIVVKGWVSQEDILQHPAVGGFVSHCGWNSVMEAALHGVPVLAWPLHGDQRINAEVVEKSGLGLWERQWGWGGEKLINEQEIGEKIKVIMEDEILRAKAFNVGKEARKAVEKNGGSEKVLARVINSLNPTERE</sequence>
<keyword evidence="5" id="KW-0414">Isoprene biosynthesis</keyword>
<reference evidence="8" key="2">
    <citation type="submission" date="2023-05" db="EMBL/GenBank/DDBJ databases">
        <authorList>
            <person name="Schelkunov M.I."/>
        </authorList>
    </citation>
    <scope>NUCLEOTIDE SEQUENCE</scope>
    <source>
        <strain evidence="8">Hsosn_3</strain>
        <tissue evidence="8">Leaf</tissue>
    </source>
</reference>
<name>A0AAD8M4R4_9APIA</name>
<comment type="similarity">
    <text evidence="2 6">Belongs to the UDP-glycosyltransferase family.</text>
</comment>
<keyword evidence="4 6" id="KW-0808">Transferase</keyword>
<evidence type="ECO:0000256" key="3">
    <source>
        <dbReference type="ARBA" id="ARBA00022676"/>
    </source>
</evidence>
<dbReference type="PROSITE" id="PS00375">
    <property type="entry name" value="UDPGT"/>
    <property type="match status" value="1"/>
</dbReference>
<dbReference type="FunFam" id="3.40.50.2000:FF:000124">
    <property type="entry name" value="Glycosyltransferase"/>
    <property type="match status" value="1"/>
</dbReference>
<proteinExistence type="inferred from homology"/>